<dbReference type="InterPro" id="IPR029044">
    <property type="entry name" value="Nucleotide-diphossugar_trans"/>
</dbReference>
<reference evidence="2" key="1">
    <citation type="submission" date="2024-07" db="EMBL/GenBank/DDBJ databases">
        <authorList>
            <person name="Biller S.J."/>
        </authorList>
    </citation>
    <scope>NUCLEOTIDE SEQUENCE</scope>
    <source>
        <strain evidence="2">WC2420</strain>
    </source>
</reference>
<dbReference type="Pfam" id="PF00535">
    <property type="entry name" value="Glycos_transf_2"/>
    <property type="match status" value="1"/>
</dbReference>
<dbReference type="EMBL" id="CP165628">
    <property type="protein sequence ID" value="XDU72596.1"/>
    <property type="molecule type" value="Genomic_DNA"/>
</dbReference>
<sequence>MKNKKTTMARAGGKNLLTTLIDRQREQAPLSADKFPFISIVTPSFNRRHFLPYLLYMFQYQDYPAHRRELVILDDSETSSQDLIDQLVDADSGENIRYIFSPKRLALGEKRNKLNELAIGEYIICMDDDDYYPADKISYTLHEMKKNRAMFSASGQIYIWYSHLNKIYKTVKFSDNFALNGTFACHRRFLKNHRYEDQCMLGEERGFLNDFTETVLQIAPEKSILCISHSANTFDKDFVMGSATPAEFTLEDWVTDKTLLAHYRRMSHAPVSQKVNWQAFEKIIVITESDDPEKGLDLQKQWTALGMSPSQLMVFPLHKHSVHAIAESQTHLDILTLAQRSGWKNYLLLSDDVQFIRQEKTVLDVNKFIHALQQIDWKVAMLGADHINISILNSLNRVVRINQGEVPCAYAVNQPYYSTLLKNYQQGLALLSENSLTEEYRLDKYWSSLMATDSWLALYPSFAYCPTLWNEEQQKYLDSAHRFFRKEARVADSEEENQHADD</sequence>
<dbReference type="PANTHER" id="PTHR22916">
    <property type="entry name" value="GLYCOSYLTRANSFERASE"/>
    <property type="match status" value="1"/>
</dbReference>
<feature type="domain" description="Glycosyltransferase 2-like" evidence="1">
    <location>
        <begin position="39"/>
        <end position="159"/>
    </location>
</feature>
<gene>
    <name evidence="2" type="ORF">AB3G37_00225</name>
</gene>
<organism evidence="2">
    <name type="scientific">Rouxiella sp. WC2420</name>
    <dbReference type="NCBI Taxonomy" id="3234145"/>
    <lineage>
        <taxon>Bacteria</taxon>
        <taxon>Pseudomonadati</taxon>
        <taxon>Pseudomonadota</taxon>
        <taxon>Gammaproteobacteria</taxon>
        <taxon>Enterobacterales</taxon>
        <taxon>Yersiniaceae</taxon>
        <taxon>Rouxiella</taxon>
    </lineage>
</organism>
<accession>A0AB39VSD0</accession>
<dbReference type="CDD" id="cd00761">
    <property type="entry name" value="Glyco_tranf_GTA_type"/>
    <property type="match status" value="1"/>
</dbReference>
<dbReference type="Gene3D" id="3.90.550.10">
    <property type="entry name" value="Spore Coat Polysaccharide Biosynthesis Protein SpsA, Chain A"/>
    <property type="match status" value="1"/>
</dbReference>
<dbReference type="GO" id="GO:0016758">
    <property type="term" value="F:hexosyltransferase activity"/>
    <property type="evidence" value="ECO:0007669"/>
    <property type="project" value="UniProtKB-ARBA"/>
</dbReference>
<dbReference type="InterPro" id="IPR001173">
    <property type="entry name" value="Glyco_trans_2-like"/>
</dbReference>
<evidence type="ECO:0000313" key="2">
    <source>
        <dbReference type="EMBL" id="XDU72596.1"/>
    </source>
</evidence>
<evidence type="ECO:0000259" key="1">
    <source>
        <dbReference type="Pfam" id="PF00535"/>
    </source>
</evidence>
<name>A0AB39VSD0_9GAMM</name>
<protein>
    <submittedName>
        <fullName evidence="2">Glycosyltransferase family 2 protein</fullName>
    </submittedName>
</protein>
<dbReference type="PANTHER" id="PTHR22916:SF3">
    <property type="entry name" value="UDP-GLCNAC:BETAGAL BETA-1,3-N-ACETYLGLUCOSAMINYLTRANSFERASE-LIKE PROTEIN 1"/>
    <property type="match status" value="1"/>
</dbReference>
<dbReference type="SUPFAM" id="SSF53448">
    <property type="entry name" value="Nucleotide-diphospho-sugar transferases"/>
    <property type="match status" value="1"/>
</dbReference>
<dbReference type="RefSeq" id="WP_369789338.1">
    <property type="nucleotide sequence ID" value="NZ_CP165628.1"/>
</dbReference>
<proteinExistence type="predicted"/>
<dbReference type="AlphaFoldDB" id="A0AB39VSD0"/>